<comment type="caution">
    <text evidence="2">The sequence shown here is derived from an EMBL/GenBank/DDBJ whole genome shotgun (WGS) entry which is preliminary data.</text>
</comment>
<keyword evidence="3" id="KW-1185">Reference proteome</keyword>
<dbReference type="GO" id="GO:0016747">
    <property type="term" value="F:acyltransferase activity, transferring groups other than amino-acyl groups"/>
    <property type="evidence" value="ECO:0007669"/>
    <property type="project" value="InterPro"/>
</dbReference>
<dbReference type="RefSeq" id="WP_175374229.1">
    <property type="nucleotide sequence ID" value="NZ_JABWCS010000220.1"/>
</dbReference>
<dbReference type="InterPro" id="IPR016181">
    <property type="entry name" value="Acyl_CoA_acyltransferase"/>
</dbReference>
<evidence type="ECO:0000313" key="3">
    <source>
        <dbReference type="Proteomes" id="UP000564806"/>
    </source>
</evidence>
<feature type="domain" description="N-acetyltransferase" evidence="1">
    <location>
        <begin position="45"/>
        <end position="171"/>
    </location>
</feature>
<dbReference type="Proteomes" id="UP000564806">
    <property type="component" value="Unassembled WGS sequence"/>
</dbReference>
<dbReference type="Pfam" id="PF13302">
    <property type="entry name" value="Acetyltransf_3"/>
    <property type="match status" value="1"/>
</dbReference>
<reference evidence="2" key="1">
    <citation type="submission" date="2020-06" db="EMBL/GenBank/DDBJ databases">
        <title>Paenibacillus sp. nov., isolated from soil.</title>
        <authorList>
            <person name="Seo Y.L."/>
        </authorList>
    </citation>
    <scope>NUCLEOTIDE SEQUENCE [LARGE SCALE GENOMIC DNA]</scope>
    <source>
        <strain evidence="2">JW14</strain>
    </source>
</reference>
<proteinExistence type="predicted"/>
<accession>A0A850ERM3</accession>
<protein>
    <submittedName>
        <fullName evidence="2">GNAT family N-acetyltransferase</fullName>
    </submittedName>
</protein>
<evidence type="ECO:0000313" key="2">
    <source>
        <dbReference type="EMBL" id="NUU63858.1"/>
    </source>
</evidence>
<sequence>MKEILRTYKHADARQTSSYCIPIVVNGTVRGRLRPITAEVIHNSEEITQLTEWRSSSSSWFTTQFPGSEDGTRRWLEHQVLGADDRILFFVEDEEHAPVGQVGLLNYNEAAKSCEFDNLLRGRKGAFGNIMIHALIALGEWSIEVLGVETACIHVLGDNYRAMRIYKGLGAVESERVPLLKVEEEGVIRWVPASLPLTEAPERELVTMTITREAFRQIMSAAFHKR</sequence>
<organism evidence="2 3">
    <name type="scientific">Paenibacillus agri</name>
    <dbReference type="NCBI Taxonomy" id="2744309"/>
    <lineage>
        <taxon>Bacteria</taxon>
        <taxon>Bacillati</taxon>
        <taxon>Bacillota</taxon>
        <taxon>Bacilli</taxon>
        <taxon>Bacillales</taxon>
        <taxon>Paenibacillaceae</taxon>
        <taxon>Paenibacillus</taxon>
    </lineage>
</organism>
<dbReference type="InterPro" id="IPR000182">
    <property type="entry name" value="GNAT_dom"/>
</dbReference>
<keyword evidence="2" id="KW-0808">Transferase</keyword>
<gene>
    <name evidence="2" type="ORF">HPT30_26235</name>
</gene>
<dbReference type="EMBL" id="JABWCS010000220">
    <property type="protein sequence ID" value="NUU63858.1"/>
    <property type="molecule type" value="Genomic_DNA"/>
</dbReference>
<name>A0A850ERM3_9BACL</name>
<dbReference type="SUPFAM" id="SSF55729">
    <property type="entry name" value="Acyl-CoA N-acyltransferases (Nat)"/>
    <property type="match status" value="1"/>
</dbReference>
<evidence type="ECO:0000259" key="1">
    <source>
        <dbReference type="Pfam" id="PF13302"/>
    </source>
</evidence>
<dbReference type="Gene3D" id="3.40.630.30">
    <property type="match status" value="1"/>
</dbReference>
<dbReference type="AlphaFoldDB" id="A0A850ERM3"/>